<proteinExistence type="predicted"/>
<protein>
    <submittedName>
        <fullName evidence="1">Uncharacterized protein</fullName>
    </submittedName>
</protein>
<dbReference type="Proteomes" id="UP000772434">
    <property type="component" value="Unassembled WGS sequence"/>
</dbReference>
<accession>A0A9P5PNE6</accession>
<name>A0A9P5PNE6_9AGAR</name>
<dbReference type="EMBL" id="JADNRY010000086">
    <property type="protein sequence ID" value="KAF9066538.1"/>
    <property type="molecule type" value="Genomic_DNA"/>
</dbReference>
<keyword evidence="2" id="KW-1185">Reference proteome</keyword>
<evidence type="ECO:0000313" key="2">
    <source>
        <dbReference type="Proteomes" id="UP000772434"/>
    </source>
</evidence>
<evidence type="ECO:0000313" key="1">
    <source>
        <dbReference type="EMBL" id="KAF9066538.1"/>
    </source>
</evidence>
<organism evidence="1 2">
    <name type="scientific">Rhodocollybia butyracea</name>
    <dbReference type="NCBI Taxonomy" id="206335"/>
    <lineage>
        <taxon>Eukaryota</taxon>
        <taxon>Fungi</taxon>
        <taxon>Dikarya</taxon>
        <taxon>Basidiomycota</taxon>
        <taxon>Agaricomycotina</taxon>
        <taxon>Agaricomycetes</taxon>
        <taxon>Agaricomycetidae</taxon>
        <taxon>Agaricales</taxon>
        <taxon>Marasmiineae</taxon>
        <taxon>Omphalotaceae</taxon>
        <taxon>Rhodocollybia</taxon>
    </lineage>
</organism>
<reference evidence="1" key="1">
    <citation type="submission" date="2020-11" db="EMBL/GenBank/DDBJ databases">
        <authorList>
            <consortium name="DOE Joint Genome Institute"/>
            <person name="Ahrendt S."/>
            <person name="Riley R."/>
            <person name="Andreopoulos W."/>
            <person name="Labutti K."/>
            <person name="Pangilinan J."/>
            <person name="Ruiz-Duenas F.J."/>
            <person name="Barrasa J.M."/>
            <person name="Sanchez-Garcia M."/>
            <person name="Camarero S."/>
            <person name="Miyauchi S."/>
            <person name="Serrano A."/>
            <person name="Linde D."/>
            <person name="Babiker R."/>
            <person name="Drula E."/>
            <person name="Ayuso-Fernandez I."/>
            <person name="Pacheco R."/>
            <person name="Padilla G."/>
            <person name="Ferreira P."/>
            <person name="Barriuso J."/>
            <person name="Kellner H."/>
            <person name="Castanera R."/>
            <person name="Alfaro M."/>
            <person name="Ramirez L."/>
            <person name="Pisabarro A.G."/>
            <person name="Kuo A."/>
            <person name="Tritt A."/>
            <person name="Lipzen A."/>
            <person name="He G."/>
            <person name="Yan M."/>
            <person name="Ng V."/>
            <person name="Cullen D."/>
            <person name="Martin F."/>
            <person name="Rosso M.-N."/>
            <person name="Henrissat B."/>
            <person name="Hibbett D."/>
            <person name="Martinez A.T."/>
            <person name="Grigoriev I.V."/>
        </authorList>
    </citation>
    <scope>NUCLEOTIDE SEQUENCE</scope>
    <source>
        <strain evidence="1">AH 40177</strain>
    </source>
</reference>
<gene>
    <name evidence="1" type="ORF">BDP27DRAFT_1365593</name>
</gene>
<dbReference type="AlphaFoldDB" id="A0A9P5PNE6"/>
<comment type="caution">
    <text evidence="1">The sequence shown here is derived from an EMBL/GenBank/DDBJ whole genome shotgun (WGS) entry which is preliminary data.</text>
</comment>
<sequence length="140" mass="16047">MRETAKQAQHPNLVDHLGDALVPNYTLQLKSHYRIPSLALKLEMNCMKSTSNQQDMVPLIPQSDPSRLNRELAIRKQKGDSDTADDTNINRRILMVWMVLEPIVGNWIREGTGSIVVFANIRIHKGRKDIWSDSPDMRLM</sequence>